<keyword evidence="4" id="KW-1185">Reference proteome</keyword>
<dbReference type="EMBL" id="CP000482">
    <property type="protein sequence ID" value="ABL00102.1"/>
    <property type="molecule type" value="Genomic_DNA"/>
</dbReference>
<keyword evidence="3" id="KW-0449">Lipoprotein</keyword>
<dbReference type="AlphaFoldDB" id="A1ARY1"/>
<dbReference type="RefSeq" id="WP_011736357.1">
    <property type="nucleotide sequence ID" value="NC_008609.1"/>
</dbReference>
<dbReference type="Proteomes" id="UP000006732">
    <property type="component" value="Chromosome"/>
</dbReference>
<dbReference type="KEGG" id="ppd:Ppro_2496"/>
<dbReference type="eggNOG" id="COG3170">
    <property type="taxonomic scope" value="Bacteria"/>
</dbReference>
<protein>
    <submittedName>
        <fullName evidence="3">Lipoprotein, putative</fullName>
    </submittedName>
</protein>
<feature type="signal peptide" evidence="1">
    <location>
        <begin position="1"/>
        <end position="29"/>
    </location>
</feature>
<proteinExistence type="predicted"/>
<feature type="chain" id="PRO_5002632053" evidence="1">
    <location>
        <begin position="30"/>
        <end position="428"/>
    </location>
</feature>
<evidence type="ECO:0000256" key="1">
    <source>
        <dbReference type="SAM" id="SignalP"/>
    </source>
</evidence>
<dbReference type="HOGENOM" id="CLU_045809_0_0_7"/>
<feature type="domain" description="Right handed beta helix" evidence="2">
    <location>
        <begin position="249"/>
        <end position="388"/>
    </location>
</feature>
<dbReference type="SUPFAM" id="SSF51126">
    <property type="entry name" value="Pectin lyase-like"/>
    <property type="match status" value="1"/>
</dbReference>
<dbReference type="Pfam" id="PF13229">
    <property type="entry name" value="Beta_helix"/>
    <property type="match status" value="1"/>
</dbReference>
<dbReference type="InterPro" id="IPR011050">
    <property type="entry name" value="Pectin_lyase_fold/virulence"/>
</dbReference>
<dbReference type="InterPro" id="IPR012334">
    <property type="entry name" value="Pectin_lyas_fold"/>
</dbReference>
<dbReference type="InterPro" id="IPR039448">
    <property type="entry name" value="Beta_helix"/>
</dbReference>
<sequence length="428" mass="45545">MILFRTPTHRLFVACILLFPLLSACTAFSAWDTSWQRGDAPPPAPLAVERSPVPAASEMPAGEIPVAAPQLPDTVDPPLPDPGRPPVVSQGDISYENTTITEDVVWSGSVLVRGYLVIASPATVRIEPGTVVRFMKSLLSRQTPRLVVMGRLHCNGSAGQPVRFTPNVARPERGDWGGILLLSSEKRNQLDHVLIEGATAGIEAGFSTLSATDVAIRRCTVGMLLRDSSASLSAASVDDCETGLELLDSEVDLRDSALSSNQRGIVARRTTLVLLAVSLRENQQSGVTALDCRVRFTSCQLAANGGGGAHLAESEGNISGSRFVANRGVGLELVSSRLKVQGSLFTATAGDGMRVNDGRSLVWGNSFEGNSGYNLAISGHDRIVAVGNWWGSDQESSIAAKLLDGTKDPRGGRVEFFPWLVQRPVNVP</sequence>
<dbReference type="Gene3D" id="2.160.20.10">
    <property type="entry name" value="Single-stranded right-handed beta-helix, Pectin lyase-like"/>
    <property type="match status" value="1"/>
</dbReference>
<evidence type="ECO:0000313" key="3">
    <source>
        <dbReference type="EMBL" id="ABL00102.1"/>
    </source>
</evidence>
<dbReference type="STRING" id="338966.Ppro_2496"/>
<keyword evidence="1" id="KW-0732">Signal</keyword>
<evidence type="ECO:0000259" key="2">
    <source>
        <dbReference type="Pfam" id="PF13229"/>
    </source>
</evidence>
<name>A1ARY1_PELPD</name>
<evidence type="ECO:0000313" key="4">
    <source>
        <dbReference type="Proteomes" id="UP000006732"/>
    </source>
</evidence>
<gene>
    <name evidence="3" type="ordered locus">Ppro_2496</name>
</gene>
<reference evidence="3 4" key="1">
    <citation type="submission" date="2006-10" db="EMBL/GenBank/DDBJ databases">
        <title>Complete sequence of chromosome of Pelobacter propionicus DSM 2379.</title>
        <authorList>
            <consortium name="US DOE Joint Genome Institute"/>
            <person name="Copeland A."/>
            <person name="Lucas S."/>
            <person name="Lapidus A."/>
            <person name="Barry K."/>
            <person name="Detter J.C."/>
            <person name="Glavina del Rio T."/>
            <person name="Hammon N."/>
            <person name="Israni S."/>
            <person name="Dalin E."/>
            <person name="Tice H."/>
            <person name="Pitluck S."/>
            <person name="Saunders E."/>
            <person name="Brettin T."/>
            <person name="Bruce D."/>
            <person name="Han C."/>
            <person name="Tapia R."/>
            <person name="Schmutz J."/>
            <person name="Larimer F."/>
            <person name="Land M."/>
            <person name="Hauser L."/>
            <person name="Kyrpides N."/>
            <person name="Kim E."/>
            <person name="Lovley D."/>
            <person name="Richardson P."/>
        </authorList>
    </citation>
    <scope>NUCLEOTIDE SEQUENCE [LARGE SCALE GENOMIC DNA]</scope>
    <source>
        <strain evidence="4">DSM 2379 / NBRC 103807 / OttBd1</strain>
    </source>
</reference>
<accession>A1ARY1</accession>
<organism evidence="3 4">
    <name type="scientific">Pelobacter propionicus (strain DSM 2379 / NBRC 103807 / OttBd1)</name>
    <dbReference type="NCBI Taxonomy" id="338966"/>
    <lineage>
        <taxon>Bacteria</taxon>
        <taxon>Pseudomonadati</taxon>
        <taxon>Thermodesulfobacteriota</taxon>
        <taxon>Desulfuromonadia</taxon>
        <taxon>Desulfuromonadales</taxon>
        <taxon>Desulfuromonadaceae</taxon>
        <taxon>Pelobacter</taxon>
    </lineage>
</organism>
<dbReference type="PROSITE" id="PS51257">
    <property type="entry name" value="PROKAR_LIPOPROTEIN"/>
    <property type="match status" value="1"/>
</dbReference>